<sequence length="599" mass="65317">MATTPTEGDGEQSKWKQGGYKTLPFIMANEICDRFATAGFNANLITYLTQQLHMPLVEASNTLTNFGGTTSLTVVLGAFAADAFIGRFWSIVAGSLFYQLGMLGLVMSAVVPSLRPAPCPASTPAACPRASGGQLAVLYLSMLCACLGTGGIRPSVVAFGADQFDDDQHGAAAAAAWADRKRRYFNVYFFTMGSAALLALTLVVYIQDNVGWGWGFGIPAISMFVSIVVFLVAYPLYVRAKPGGSPFTRLLQVLVAAFRKRNAAVPEDTGMLYQDKELDALISTKGRLLHTDKLRFLDRAAIVTPGDVSESGGRPNPWRLSTVHRVEELKSIARMLPIWSAGIVLATAGSHNGSFTIMQARTMERHITGSLEIPPATLSIFTTGTTLVSIILYDRVFVPVARCVTGRPSGVTYFQRMGIGLTIAVFGVGAAALVETRRRGVAADHGLLDTPKAVVPMSVFWLVPQYAVHGVADAFASVGQMEFLYDQAPESMRSTAVALFWLCGSLGSYLSTVLVTVVQRATRRHGDWLQDNINRGRIDNYYWLITFIMLLNLGHYLCCFYFYTLKPLEVQADDEHKERDDDLHPEQKNNGIMESVNIA</sequence>
<feature type="transmembrane region" description="Helical" evidence="7">
    <location>
        <begin position="131"/>
        <end position="152"/>
    </location>
</feature>
<feature type="compositionally biased region" description="Basic and acidic residues" evidence="6">
    <location>
        <begin position="576"/>
        <end position="587"/>
    </location>
</feature>
<dbReference type="AlphaFoldDB" id="A0A921Q3A9"/>
<evidence type="ECO:0000313" key="9">
    <source>
        <dbReference type="Proteomes" id="UP000807115"/>
    </source>
</evidence>
<dbReference type="Gene3D" id="1.20.1250.20">
    <property type="entry name" value="MFS general substrate transporter like domains"/>
    <property type="match status" value="1"/>
</dbReference>
<feature type="compositionally biased region" description="Polar residues" evidence="6">
    <location>
        <begin position="588"/>
        <end position="599"/>
    </location>
</feature>
<evidence type="ECO:0000313" key="8">
    <source>
        <dbReference type="EMBL" id="KAG0514081.1"/>
    </source>
</evidence>
<dbReference type="KEGG" id="sbi:8076445"/>
<dbReference type="GO" id="GO:0016020">
    <property type="term" value="C:membrane"/>
    <property type="evidence" value="ECO:0007669"/>
    <property type="project" value="UniProtKB-SubCell"/>
</dbReference>
<feature type="transmembrane region" description="Helical" evidence="7">
    <location>
        <begin position="413"/>
        <end position="434"/>
    </location>
</feature>
<dbReference type="Proteomes" id="UP000807115">
    <property type="component" value="Chromosome 10"/>
</dbReference>
<feature type="transmembrane region" description="Helical" evidence="7">
    <location>
        <begin position="454"/>
        <end position="478"/>
    </location>
</feature>
<comment type="caution">
    <text evidence="8">The sequence shown here is derived from an EMBL/GenBank/DDBJ whole genome shotgun (WGS) entry which is preliminary data.</text>
</comment>
<evidence type="ECO:0000256" key="3">
    <source>
        <dbReference type="ARBA" id="ARBA00022692"/>
    </source>
</evidence>
<dbReference type="OMA" id="CCFYFYT"/>
<dbReference type="InterPro" id="IPR000109">
    <property type="entry name" value="POT_fam"/>
</dbReference>
<feature type="transmembrane region" description="Helical" evidence="7">
    <location>
        <begin position="187"/>
        <end position="206"/>
    </location>
</feature>
<dbReference type="InterPro" id="IPR036259">
    <property type="entry name" value="MFS_trans_sf"/>
</dbReference>
<dbReference type="GO" id="GO:0022857">
    <property type="term" value="F:transmembrane transporter activity"/>
    <property type="evidence" value="ECO:0007669"/>
    <property type="project" value="InterPro"/>
</dbReference>
<gene>
    <name evidence="8" type="ORF">BDA96_10G159100</name>
</gene>
<feature type="transmembrane region" description="Helical" evidence="7">
    <location>
        <begin position="88"/>
        <end position="111"/>
    </location>
</feature>
<dbReference type="Gramene" id="EER89657">
    <property type="protein sequence ID" value="EER89657"/>
    <property type="gene ID" value="SORBI_3010G127800"/>
</dbReference>
<dbReference type="Pfam" id="PF00854">
    <property type="entry name" value="PTR2"/>
    <property type="match status" value="1"/>
</dbReference>
<keyword evidence="4 7" id="KW-1133">Transmembrane helix</keyword>
<evidence type="ECO:0000256" key="4">
    <source>
        <dbReference type="ARBA" id="ARBA00022989"/>
    </source>
</evidence>
<dbReference type="SUPFAM" id="SSF103473">
    <property type="entry name" value="MFS general substrate transporter"/>
    <property type="match status" value="1"/>
</dbReference>
<dbReference type="PANTHER" id="PTHR11654">
    <property type="entry name" value="OLIGOPEPTIDE TRANSPORTER-RELATED"/>
    <property type="match status" value="1"/>
</dbReference>
<comment type="similarity">
    <text evidence="2">Belongs to the major facilitator superfamily. Proton-dependent oligopeptide transporter (POT/PTR) (TC 2.A.17) family.</text>
</comment>
<evidence type="ECO:0000256" key="7">
    <source>
        <dbReference type="SAM" id="Phobius"/>
    </source>
</evidence>
<reference evidence="8" key="2">
    <citation type="submission" date="2020-10" db="EMBL/GenBank/DDBJ databases">
        <authorList>
            <person name="Cooper E.A."/>
            <person name="Brenton Z.W."/>
            <person name="Flinn B.S."/>
            <person name="Jenkins J."/>
            <person name="Shu S."/>
            <person name="Flowers D."/>
            <person name="Luo F."/>
            <person name="Wang Y."/>
            <person name="Xia P."/>
            <person name="Barry K."/>
            <person name="Daum C."/>
            <person name="Lipzen A."/>
            <person name="Yoshinaga Y."/>
            <person name="Schmutz J."/>
            <person name="Saski C."/>
            <person name="Vermerris W."/>
            <person name="Kresovich S."/>
        </authorList>
    </citation>
    <scope>NUCLEOTIDE SEQUENCE</scope>
</reference>
<keyword evidence="3 7" id="KW-0812">Transmembrane</keyword>
<reference evidence="8" key="1">
    <citation type="journal article" date="2019" name="BMC Genomics">
        <title>A new reference genome for Sorghum bicolor reveals high levels of sequence similarity between sweet and grain genotypes: implications for the genetics of sugar metabolism.</title>
        <authorList>
            <person name="Cooper E.A."/>
            <person name="Brenton Z.W."/>
            <person name="Flinn B.S."/>
            <person name="Jenkins J."/>
            <person name="Shu S."/>
            <person name="Flowers D."/>
            <person name="Luo F."/>
            <person name="Wang Y."/>
            <person name="Xia P."/>
            <person name="Barry K."/>
            <person name="Daum C."/>
            <person name="Lipzen A."/>
            <person name="Yoshinaga Y."/>
            <person name="Schmutz J."/>
            <person name="Saski C."/>
            <person name="Vermerris W."/>
            <person name="Kresovich S."/>
        </authorList>
    </citation>
    <scope>NUCLEOTIDE SEQUENCE</scope>
</reference>
<organism evidence="8 9">
    <name type="scientific">Sorghum bicolor</name>
    <name type="common">Sorghum</name>
    <name type="synonym">Sorghum vulgare</name>
    <dbReference type="NCBI Taxonomy" id="4558"/>
    <lineage>
        <taxon>Eukaryota</taxon>
        <taxon>Viridiplantae</taxon>
        <taxon>Streptophyta</taxon>
        <taxon>Embryophyta</taxon>
        <taxon>Tracheophyta</taxon>
        <taxon>Spermatophyta</taxon>
        <taxon>Magnoliopsida</taxon>
        <taxon>Liliopsida</taxon>
        <taxon>Poales</taxon>
        <taxon>Poaceae</taxon>
        <taxon>PACMAD clade</taxon>
        <taxon>Panicoideae</taxon>
        <taxon>Andropogonodae</taxon>
        <taxon>Andropogoneae</taxon>
        <taxon>Sorghinae</taxon>
        <taxon>Sorghum</taxon>
    </lineage>
</organism>
<evidence type="ECO:0000256" key="2">
    <source>
        <dbReference type="ARBA" id="ARBA00005982"/>
    </source>
</evidence>
<evidence type="ECO:0000256" key="1">
    <source>
        <dbReference type="ARBA" id="ARBA00004141"/>
    </source>
</evidence>
<feature type="transmembrane region" description="Helical" evidence="7">
    <location>
        <begin position="373"/>
        <end position="393"/>
    </location>
</feature>
<feature type="transmembrane region" description="Helical" evidence="7">
    <location>
        <begin position="540"/>
        <end position="563"/>
    </location>
</feature>
<feature type="transmembrane region" description="Helical" evidence="7">
    <location>
        <begin position="498"/>
        <end position="519"/>
    </location>
</feature>
<dbReference type="EMBL" id="CM027689">
    <property type="protein sequence ID" value="KAG0514081.1"/>
    <property type="molecule type" value="Genomic_DNA"/>
</dbReference>
<protein>
    <submittedName>
        <fullName evidence="8">Uncharacterized protein</fullName>
    </submittedName>
</protein>
<name>A0A921Q3A9_SORBI</name>
<accession>A0A921Q3A9</accession>
<feature type="transmembrane region" description="Helical" evidence="7">
    <location>
        <begin position="212"/>
        <end position="237"/>
    </location>
</feature>
<keyword evidence="5 7" id="KW-0472">Membrane</keyword>
<evidence type="ECO:0000256" key="6">
    <source>
        <dbReference type="SAM" id="MobiDB-lite"/>
    </source>
</evidence>
<comment type="subcellular location">
    <subcellularLocation>
        <location evidence="1">Membrane</location>
        <topology evidence="1">Multi-pass membrane protein</topology>
    </subcellularLocation>
</comment>
<evidence type="ECO:0000256" key="5">
    <source>
        <dbReference type="ARBA" id="ARBA00023136"/>
    </source>
</evidence>
<dbReference type="OrthoDB" id="8904098at2759"/>
<feature type="region of interest" description="Disordered" evidence="6">
    <location>
        <begin position="576"/>
        <end position="599"/>
    </location>
</feature>
<proteinExistence type="inferred from homology"/>
<feature type="transmembrane region" description="Helical" evidence="7">
    <location>
        <begin position="63"/>
        <end position="81"/>
    </location>
</feature>